<accession>A0A6A6LNY4</accession>
<sequence>MNTSRLWKLIWKLSAPTDHQFSYGTLLWIPCPREDEDGLVLAAAAKRIWGSWASAFLQSRECPLNGLGVVLQDCLELIQRLDVCSWSYVLRSGNVVAHALCHSTKVVSRRSPIFFTRLPTREVQ</sequence>
<dbReference type="InterPro" id="IPR002156">
    <property type="entry name" value="RNaseH_domain"/>
</dbReference>
<proteinExistence type="predicted"/>
<organism evidence="2 3">
    <name type="scientific">Hevea brasiliensis</name>
    <name type="common">Para rubber tree</name>
    <name type="synonym">Siphonia brasiliensis</name>
    <dbReference type="NCBI Taxonomy" id="3981"/>
    <lineage>
        <taxon>Eukaryota</taxon>
        <taxon>Viridiplantae</taxon>
        <taxon>Streptophyta</taxon>
        <taxon>Embryophyta</taxon>
        <taxon>Tracheophyta</taxon>
        <taxon>Spermatophyta</taxon>
        <taxon>Magnoliopsida</taxon>
        <taxon>eudicotyledons</taxon>
        <taxon>Gunneridae</taxon>
        <taxon>Pentapetalae</taxon>
        <taxon>rosids</taxon>
        <taxon>fabids</taxon>
        <taxon>Malpighiales</taxon>
        <taxon>Euphorbiaceae</taxon>
        <taxon>Crotonoideae</taxon>
        <taxon>Micrandreae</taxon>
        <taxon>Hevea</taxon>
    </lineage>
</organism>
<keyword evidence="3" id="KW-1185">Reference proteome</keyword>
<evidence type="ECO:0000313" key="3">
    <source>
        <dbReference type="Proteomes" id="UP000467840"/>
    </source>
</evidence>
<dbReference type="EMBL" id="JAAGAX010000010">
    <property type="protein sequence ID" value="KAF2301968.1"/>
    <property type="molecule type" value="Genomic_DNA"/>
</dbReference>
<evidence type="ECO:0000259" key="1">
    <source>
        <dbReference type="Pfam" id="PF13456"/>
    </source>
</evidence>
<protein>
    <recommendedName>
        <fullName evidence="1">RNase H type-1 domain-containing protein</fullName>
    </recommendedName>
</protein>
<dbReference type="GO" id="GO:0003676">
    <property type="term" value="F:nucleic acid binding"/>
    <property type="evidence" value="ECO:0007669"/>
    <property type="project" value="InterPro"/>
</dbReference>
<dbReference type="AlphaFoldDB" id="A0A6A6LNY4"/>
<reference evidence="2 3" key="1">
    <citation type="journal article" date="2020" name="Mol. Plant">
        <title>The Chromosome-Based Rubber Tree Genome Provides New Insights into Spurge Genome Evolution and Rubber Biosynthesis.</title>
        <authorList>
            <person name="Liu J."/>
            <person name="Shi C."/>
            <person name="Shi C.C."/>
            <person name="Li W."/>
            <person name="Zhang Q.J."/>
            <person name="Zhang Y."/>
            <person name="Li K."/>
            <person name="Lu H.F."/>
            <person name="Shi C."/>
            <person name="Zhu S.T."/>
            <person name="Xiao Z.Y."/>
            <person name="Nan H."/>
            <person name="Yue Y."/>
            <person name="Zhu X.G."/>
            <person name="Wu Y."/>
            <person name="Hong X.N."/>
            <person name="Fan G.Y."/>
            <person name="Tong Y."/>
            <person name="Zhang D."/>
            <person name="Mao C.L."/>
            <person name="Liu Y.L."/>
            <person name="Hao S.J."/>
            <person name="Liu W.Q."/>
            <person name="Lv M.Q."/>
            <person name="Zhang H.B."/>
            <person name="Liu Y."/>
            <person name="Hu-Tang G.R."/>
            <person name="Wang J.P."/>
            <person name="Wang J.H."/>
            <person name="Sun Y.H."/>
            <person name="Ni S.B."/>
            <person name="Chen W.B."/>
            <person name="Zhang X.C."/>
            <person name="Jiao Y.N."/>
            <person name="Eichler E.E."/>
            <person name="Li G.H."/>
            <person name="Liu X."/>
            <person name="Gao L.Z."/>
        </authorList>
    </citation>
    <scope>NUCLEOTIDE SEQUENCE [LARGE SCALE GENOMIC DNA]</scope>
    <source>
        <strain evidence="3">cv. GT1</strain>
        <tissue evidence="2">Leaf</tissue>
    </source>
</reference>
<name>A0A6A6LNY4_HEVBR</name>
<dbReference type="Pfam" id="PF13456">
    <property type="entry name" value="RVT_3"/>
    <property type="match status" value="1"/>
</dbReference>
<evidence type="ECO:0000313" key="2">
    <source>
        <dbReference type="EMBL" id="KAF2301968.1"/>
    </source>
</evidence>
<comment type="caution">
    <text evidence="2">The sequence shown here is derived from an EMBL/GenBank/DDBJ whole genome shotgun (WGS) entry which is preliminary data.</text>
</comment>
<dbReference type="Proteomes" id="UP000467840">
    <property type="component" value="Chromosome 4"/>
</dbReference>
<dbReference type="GO" id="GO:0004523">
    <property type="term" value="F:RNA-DNA hybrid ribonuclease activity"/>
    <property type="evidence" value="ECO:0007669"/>
    <property type="project" value="InterPro"/>
</dbReference>
<gene>
    <name evidence="2" type="ORF">GH714_030997</name>
</gene>
<feature type="domain" description="RNase H type-1" evidence="1">
    <location>
        <begin position="67"/>
        <end position="103"/>
    </location>
</feature>